<dbReference type="GO" id="GO:0050839">
    <property type="term" value="F:cell adhesion molecule binding"/>
    <property type="evidence" value="ECO:0007669"/>
    <property type="project" value="TreeGrafter"/>
</dbReference>
<name>A0A9D4G9H6_DREPO</name>
<organism evidence="9 10">
    <name type="scientific">Dreissena polymorpha</name>
    <name type="common">Zebra mussel</name>
    <name type="synonym">Mytilus polymorpha</name>
    <dbReference type="NCBI Taxonomy" id="45954"/>
    <lineage>
        <taxon>Eukaryota</taxon>
        <taxon>Metazoa</taxon>
        <taxon>Spiralia</taxon>
        <taxon>Lophotrochozoa</taxon>
        <taxon>Mollusca</taxon>
        <taxon>Bivalvia</taxon>
        <taxon>Autobranchia</taxon>
        <taxon>Heteroconchia</taxon>
        <taxon>Euheterodonta</taxon>
        <taxon>Imparidentia</taxon>
        <taxon>Neoheterodontei</taxon>
        <taxon>Myida</taxon>
        <taxon>Dreissenoidea</taxon>
        <taxon>Dreissenidae</taxon>
        <taxon>Dreissena</taxon>
    </lineage>
</organism>
<dbReference type="SMART" id="SM00409">
    <property type="entry name" value="IG"/>
    <property type="match status" value="8"/>
</dbReference>
<feature type="domain" description="Ig-like" evidence="7">
    <location>
        <begin position="974"/>
        <end position="1062"/>
    </location>
</feature>
<dbReference type="Pfam" id="PF00041">
    <property type="entry name" value="fn3"/>
    <property type="match status" value="1"/>
</dbReference>
<proteinExistence type="predicted"/>
<dbReference type="SMART" id="SM00060">
    <property type="entry name" value="FN3"/>
    <property type="match status" value="1"/>
</dbReference>
<dbReference type="GO" id="GO:0005911">
    <property type="term" value="C:cell-cell junction"/>
    <property type="evidence" value="ECO:0007669"/>
    <property type="project" value="TreeGrafter"/>
</dbReference>
<dbReference type="InterPro" id="IPR007110">
    <property type="entry name" value="Ig-like_dom"/>
</dbReference>
<dbReference type="InterPro" id="IPR036179">
    <property type="entry name" value="Ig-like_dom_sf"/>
</dbReference>
<dbReference type="CDD" id="cd00063">
    <property type="entry name" value="FN3"/>
    <property type="match status" value="1"/>
</dbReference>
<dbReference type="PANTHER" id="PTHR11640:SF31">
    <property type="entry name" value="IRREGULAR CHIASM C-ROUGHEST PROTEIN-RELATED"/>
    <property type="match status" value="1"/>
</dbReference>
<protein>
    <submittedName>
        <fullName evidence="9">Uncharacterized protein</fullName>
    </submittedName>
</protein>
<evidence type="ECO:0000313" key="9">
    <source>
        <dbReference type="EMBL" id="KAH3811020.1"/>
    </source>
</evidence>
<reference evidence="9" key="1">
    <citation type="journal article" date="2019" name="bioRxiv">
        <title>The Genome of the Zebra Mussel, Dreissena polymorpha: A Resource for Invasive Species Research.</title>
        <authorList>
            <person name="McCartney M.A."/>
            <person name="Auch B."/>
            <person name="Kono T."/>
            <person name="Mallez S."/>
            <person name="Zhang Y."/>
            <person name="Obille A."/>
            <person name="Becker A."/>
            <person name="Abrahante J.E."/>
            <person name="Garbe J."/>
            <person name="Badalamenti J.P."/>
            <person name="Herman A."/>
            <person name="Mangelson H."/>
            <person name="Liachko I."/>
            <person name="Sullivan S."/>
            <person name="Sone E.D."/>
            <person name="Koren S."/>
            <person name="Silverstein K.A.T."/>
            <person name="Beckman K.B."/>
            <person name="Gohl D.M."/>
        </authorList>
    </citation>
    <scope>NUCLEOTIDE SEQUENCE</scope>
    <source>
        <strain evidence="9">Duluth1</strain>
        <tissue evidence="9">Whole animal</tissue>
    </source>
</reference>
<comment type="subcellular location">
    <subcellularLocation>
        <location evidence="1">Membrane</location>
        <topology evidence="1">Single-pass type I membrane protein</topology>
    </subcellularLocation>
</comment>
<keyword evidence="10" id="KW-1185">Reference proteome</keyword>
<dbReference type="SUPFAM" id="SSF48726">
    <property type="entry name" value="Immunoglobulin"/>
    <property type="match status" value="7"/>
</dbReference>
<evidence type="ECO:0000256" key="2">
    <source>
        <dbReference type="ARBA" id="ARBA00023136"/>
    </source>
</evidence>
<feature type="domain" description="Fibronectin type-III" evidence="8">
    <location>
        <begin position="1168"/>
        <end position="1263"/>
    </location>
</feature>
<dbReference type="Gene3D" id="2.60.40.10">
    <property type="entry name" value="Immunoglobulins"/>
    <property type="match status" value="9"/>
</dbReference>
<feature type="domain" description="Ig-like" evidence="7">
    <location>
        <begin position="1071"/>
        <end position="1156"/>
    </location>
</feature>
<dbReference type="GO" id="GO:0098609">
    <property type="term" value="P:cell-cell adhesion"/>
    <property type="evidence" value="ECO:0007669"/>
    <property type="project" value="TreeGrafter"/>
</dbReference>
<dbReference type="SUPFAM" id="SSF49265">
    <property type="entry name" value="Fibronectin type III"/>
    <property type="match status" value="1"/>
</dbReference>
<feature type="transmembrane region" description="Helical" evidence="6">
    <location>
        <begin position="1271"/>
        <end position="1294"/>
    </location>
</feature>
<dbReference type="PROSITE" id="PS50835">
    <property type="entry name" value="IG_LIKE"/>
    <property type="match status" value="9"/>
</dbReference>
<keyword evidence="2 6" id="KW-0472">Membrane</keyword>
<feature type="domain" description="Ig-like" evidence="7">
    <location>
        <begin position="190"/>
        <end position="276"/>
    </location>
</feature>
<dbReference type="InterPro" id="IPR013162">
    <property type="entry name" value="CD80_C2-set"/>
</dbReference>
<keyword evidence="6" id="KW-0812">Transmembrane</keyword>
<dbReference type="InterPro" id="IPR013783">
    <property type="entry name" value="Ig-like_fold"/>
</dbReference>
<evidence type="ECO:0000256" key="1">
    <source>
        <dbReference type="ARBA" id="ARBA00004479"/>
    </source>
</evidence>
<feature type="domain" description="Ig-like" evidence="7">
    <location>
        <begin position="293"/>
        <end position="373"/>
    </location>
</feature>
<dbReference type="GO" id="GO:0005886">
    <property type="term" value="C:plasma membrane"/>
    <property type="evidence" value="ECO:0007669"/>
    <property type="project" value="TreeGrafter"/>
</dbReference>
<keyword evidence="5" id="KW-0393">Immunoglobulin domain</keyword>
<dbReference type="InterPro" id="IPR003599">
    <property type="entry name" value="Ig_sub"/>
</dbReference>
<dbReference type="Pfam" id="PF08205">
    <property type="entry name" value="C2-set_2"/>
    <property type="match status" value="1"/>
</dbReference>
<gene>
    <name evidence="9" type="ORF">DPMN_139420</name>
</gene>
<evidence type="ECO:0000256" key="3">
    <source>
        <dbReference type="ARBA" id="ARBA00023157"/>
    </source>
</evidence>
<evidence type="ECO:0000256" key="5">
    <source>
        <dbReference type="ARBA" id="ARBA00023319"/>
    </source>
</evidence>
<keyword evidence="6" id="KW-1133">Transmembrane helix</keyword>
<feature type="domain" description="Ig-like" evidence="7">
    <location>
        <begin position="778"/>
        <end position="861"/>
    </location>
</feature>
<feature type="domain" description="Ig-like" evidence="7">
    <location>
        <begin position="681"/>
        <end position="769"/>
    </location>
</feature>
<feature type="domain" description="Ig-like" evidence="7">
    <location>
        <begin position="484"/>
        <end position="569"/>
    </location>
</feature>
<accession>A0A9D4G9H6</accession>
<sequence>MSIVTWATINKGQTNEETDVIQQFSNGACLQTANSFVDCSCISTTTFACAIESVAMSNDGQTWRCSSAINGITMYSNSYTINVLIPLTAVTLNPSKPVAYAAYNKTSTFTCITSSSRPASMIHWFEDDRNITALASYSLISDVATSTIMYTPTTYIKKNITCIAKFVVLPTIIALQLGLELHVQFPVSKPAIEMNNTIVSGNVTIEEGRPINFRCSASGYPPPSYTWNYPWGHTVGADSRLEFNSSFVEGHISCVVNNTLFSLDGESAIQHTHSVTFLAFIIIVPLRSVILYPQTTLSYPVYNQESMFTCVASRSRPKPHMEWFEDDRIITNTARFAYNAEILTGILAYTPVSFSQRRLTCVAYYVYNNINITRQAGSELYIQSGVSVTKITTNNTVVSHSVNIREGRRVEFKCFTSGYPPPSYLWTFLGGTTEGATLMLLVNRSFTDANVSCVANNTLYTLEGTLTSQTFTSSATARLNVMYPPIISFAVKQYSTLLHIERNITVLRGSNFSILCEVEANPTASVQWMGTPNISSSLTVADIQQDTTWTCKAVNSINELLGTTNESVTLSVSAIVLFGPDVPTITYSILPNISYSGIARDNISLFEGSSVQVLCTAKSRPASIISWSPYTDGDKLTLFNITRSTPLNYTCIATNTMRSTMNESMTAGNSSSIYIRVLHGPENISAFYNNVTKIDRVLKVIKGLSFTIKCNASSEPPARFSWFGPKNQIGNVLFVTSVDKLSTSQPTCSAVNTMVDSIGNRLIKSQNLTFLLDILYPPTVNRFQNHSILIHTPFSVICDLSSIGNPPATNFSWIRMDNNTIVGAEQALKFDKLALSDEGMYRCIATNTMQQTGSASKQGVSESHFRLSIQYGPKVPTITYYILPDLSTNGTAQGVIRFIEFSTIELVCSTDSRPAPDYSWGPGLKGDALRIYNITRLAMRNLTCTVVNRVHISINETVNVMNQSSIYFEILYGPENMSVSYNNVTIYDRWLKVIQGRSFTLSCFASGNPAVNISWFGPIIQNGNILSIKNVQKDIHTDITCSAANTMVDSLGNSFTKSENFTFLIDVMYPPSVKPLQNESVQINTSYTSVCILSNVGNPSATNFTWIRMDNKSIIATEQTLILHNVSLSDEGDYRCIATNTMQPTWEQSEPSHGLSTFHLKVTSIPETPLSFRVQDGSITDSSLTVEWVPGYNGGVDVWFVVRYKKVESAHWTNIRVIPSNLHYAITLEYLMPRTTYELKMFAENRIGSSEETIVIDAITLSVRKDDSSSLIVLISAVAGGVVGGGIIAALVVWRLRKILAKKVPRTSVGRYDELLQSNMNIRRRQDDQYENVAFDHQYDDLIQGMSKKQVSMVEDHKYENIDPSAAYVTLGEKTSPDYTRIEHKTILSERANPIFGLGQFEDSPKTRARATGNYFNLKLS</sequence>
<evidence type="ECO:0000259" key="8">
    <source>
        <dbReference type="PROSITE" id="PS50853"/>
    </source>
</evidence>
<comment type="caution">
    <text evidence="9">The sequence shown here is derived from an EMBL/GenBank/DDBJ whole genome shotgun (WGS) entry which is preliminary data.</text>
</comment>
<feature type="domain" description="Ig-like" evidence="7">
    <location>
        <begin position="591"/>
        <end position="662"/>
    </location>
</feature>
<keyword evidence="3" id="KW-1015">Disulfide bond</keyword>
<dbReference type="PANTHER" id="PTHR11640">
    <property type="entry name" value="NEPHRIN"/>
    <property type="match status" value="1"/>
</dbReference>
<dbReference type="SMART" id="SM00408">
    <property type="entry name" value="IGc2"/>
    <property type="match status" value="7"/>
</dbReference>
<feature type="domain" description="Ig-like" evidence="7">
    <location>
        <begin position="389"/>
        <end position="472"/>
    </location>
</feature>
<dbReference type="CDD" id="cd00096">
    <property type="entry name" value="Ig"/>
    <property type="match status" value="2"/>
</dbReference>
<dbReference type="Proteomes" id="UP000828390">
    <property type="component" value="Unassembled WGS sequence"/>
</dbReference>
<dbReference type="PROSITE" id="PS50853">
    <property type="entry name" value="FN3"/>
    <property type="match status" value="1"/>
</dbReference>
<dbReference type="InterPro" id="IPR036116">
    <property type="entry name" value="FN3_sf"/>
</dbReference>
<reference evidence="9" key="2">
    <citation type="submission" date="2020-11" db="EMBL/GenBank/DDBJ databases">
        <authorList>
            <person name="McCartney M.A."/>
            <person name="Auch B."/>
            <person name="Kono T."/>
            <person name="Mallez S."/>
            <person name="Becker A."/>
            <person name="Gohl D.M."/>
            <person name="Silverstein K.A.T."/>
            <person name="Koren S."/>
            <person name="Bechman K.B."/>
            <person name="Herman A."/>
            <person name="Abrahante J.E."/>
            <person name="Garbe J."/>
        </authorList>
    </citation>
    <scope>NUCLEOTIDE SEQUENCE</scope>
    <source>
        <strain evidence="9">Duluth1</strain>
        <tissue evidence="9">Whole animal</tissue>
    </source>
</reference>
<keyword evidence="4" id="KW-0325">Glycoprotein</keyword>
<evidence type="ECO:0000256" key="4">
    <source>
        <dbReference type="ARBA" id="ARBA00023180"/>
    </source>
</evidence>
<dbReference type="InterPro" id="IPR051275">
    <property type="entry name" value="Cell_adhesion_signaling"/>
</dbReference>
<evidence type="ECO:0000313" key="10">
    <source>
        <dbReference type="Proteomes" id="UP000828390"/>
    </source>
</evidence>
<dbReference type="EMBL" id="JAIWYP010000006">
    <property type="protein sequence ID" value="KAH3811020.1"/>
    <property type="molecule type" value="Genomic_DNA"/>
</dbReference>
<dbReference type="InterPro" id="IPR003961">
    <property type="entry name" value="FN3_dom"/>
</dbReference>
<evidence type="ECO:0000256" key="6">
    <source>
        <dbReference type="SAM" id="Phobius"/>
    </source>
</evidence>
<evidence type="ECO:0000259" key="7">
    <source>
        <dbReference type="PROSITE" id="PS50835"/>
    </source>
</evidence>
<dbReference type="InterPro" id="IPR003598">
    <property type="entry name" value="Ig_sub2"/>
</dbReference>